<dbReference type="PANTHER" id="PTHR33992">
    <property type="entry name" value="RIBONUCLEASE P PROTEIN COMPONENT"/>
    <property type="match status" value="1"/>
</dbReference>
<protein>
    <recommendedName>
        <fullName evidence="6 7">Ribonuclease P protein component</fullName>
        <shortName evidence="6">RNase P protein</shortName>
        <shortName evidence="6">RNaseP protein</shortName>
        <ecNumber evidence="6 7">3.1.26.5</ecNumber>
    </recommendedName>
    <alternativeName>
        <fullName evidence="6">Protein C5</fullName>
    </alternativeName>
</protein>
<keyword evidence="3 6" id="KW-0255">Endonuclease</keyword>
<evidence type="ECO:0000256" key="1">
    <source>
        <dbReference type="ARBA" id="ARBA00022694"/>
    </source>
</evidence>
<evidence type="ECO:0000256" key="7">
    <source>
        <dbReference type="NCBIfam" id="TIGR00188"/>
    </source>
</evidence>
<dbReference type="InterPro" id="IPR020568">
    <property type="entry name" value="Ribosomal_Su5_D2-typ_SF"/>
</dbReference>
<dbReference type="EMBL" id="JAFDVD010000013">
    <property type="protein sequence ID" value="MBM6401252.1"/>
    <property type="molecule type" value="Genomic_DNA"/>
</dbReference>
<dbReference type="HAMAP" id="MF_00227">
    <property type="entry name" value="RNase_P"/>
    <property type="match status" value="1"/>
</dbReference>
<keyword evidence="2 6" id="KW-0540">Nuclease</keyword>
<dbReference type="NCBIfam" id="TIGR00188">
    <property type="entry name" value="rnpA"/>
    <property type="match status" value="1"/>
</dbReference>
<evidence type="ECO:0000313" key="9">
    <source>
        <dbReference type="Proteomes" id="UP001430172"/>
    </source>
</evidence>
<evidence type="ECO:0000256" key="5">
    <source>
        <dbReference type="ARBA" id="ARBA00022884"/>
    </source>
</evidence>
<evidence type="ECO:0000256" key="3">
    <source>
        <dbReference type="ARBA" id="ARBA00022759"/>
    </source>
</evidence>
<dbReference type="EC" id="3.1.26.5" evidence="6 7"/>
<comment type="caution">
    <text evidence="8">The sequence shown here is derived from an EMBL/GenBank/DDBJ whole genome shotgun (WGS) entry which is preliminary data.</text>
</comment>
<accession>A0ABS2CMZ1</accession>
<keyword evidence="4 6" id="KW-0378">Hydrolase</keyword>
<dbReference type="PANTHER" id="PTHR33992:SF1">
    <property type="entry name" value="RIBONUCLEASE P PROTEIN COMPONENT"/>
    <property type="match status" value="1"/>
</dbReference>
<evidence type="ECO:0000256" key="2">
    <source>
        <dbReference type="ARBA" id="ARBA00022722"/>
    </source>
</evidence>
<comment type="function">
    <text evidence="6">RNaseP catalyzes the removal of the 5'-leader sequence from pre-tRNA to produce the mature 5'-terminus. It can also cleave other RNA substrates such as 4.5S RNA. The protein component plays an auxiliary but essential role in vivo by binding to the 5'-leader sequence and broadening the substrate specificity of the ribozyme.</text>
</comment>
<sequence length="121" mass="12555">MLPAPNRLRERSDFASAVRGPGSTRAGSRLLVVHAHRTDARAGCPPRVGFVVSRAVGGAVVRNRTKRRLRALVAQRLAVVPGGVDLVVRANPPAGAASSGELAASLDALWHKVLGRLGGVA</sequence>
<evidence type="ECO:0000313" key="8">
    <source>
        <dbReference type="EMBL" id="MBM6401252.1"/>
    </source>
</evidence>
<name>A0ABS2CMZ1_9MICO</name>
<reference evidence="8" key="1">
    <citation type="submission" date="2021-02" db="EMBL/GenBank/DDBJ databases">
        <title>Phycicoccus sp. MQZ13P-5T, whole genome shotgun sequence.</title>
        <authorList>
            <person name="Tuo L."/>
        </authorList>
    </citation>
    <scope>NUCLEOTIDE SEQUENCE</scope>
    <source>
        <strain evidence="8">MQZ13P-5</strain>
    </source>
</reference>
<keyword evidence="1 6" id="KW-0819">tRNA processing</keyword>
<dbReference type="InterPro" id="IPR014721">
    <property type="entry name" value="Ribsml_uS5_D2-typ_fold_subgr"/>
</dbReference>
<keyword evidence="9" id="KW-1185">Reference proteome</keyword>
<dbReference type="SUPFAM" id="SSF54211">
    <property type="entry name" value="Ribosomal protein S5 domain 2-like"/>
    <property type="match status" value="1"/>
</dbReference>
<dbReference type="Pfam" id="PF00825">
    <property type="entry name" value="Ribonuclease_P"/>
    <property type="match status" value="1"/>
</dbReference>
<dbReference type="GO" id="GO:0004526">
    <property type="term" value="F:ribonuclease P activity"/>
    <property type="evidence" value="ECO:0007669"/>
    <property type="project" value="UniProtKB-EC"/>
</dbReference>
<comment type="similarity">
    <text evidence="6">Belongs to the RnpA family.</text>
</comment>
<gene>
    <name evidence="6 8" type="primary">rnpA</name>
    <name evidence="8" type="ORF">JQN70_12710</name>
</gene>
<evidence type="ECO:0000256" key="4">
    <source>
        <dbReference type="ARBA" id="ARBA00022801"/>
    </source>
</evidence>
<comment type="subunit">
    <text evidence="6">Consists of a catalytic RNA component (M1 or rnpB) and a protein subunit.</text>
</comment>
<proteinExistence type="inferred from homology"/>
<evidence type="ECO:0000256" key="6">
    <source>
        <dbReference type="HAMAP-Rule" id="MF_00227"/>
    </source>
</evidence>
<organism evidence="8 9">
    <name type="scientific">Phycicoccus sonneratiae</name>
    <dbReference type="NCBI Taxonomy" id="2807628"/>
    <lineage>
        <taxon>Bacteria</taxon>
        <taxon>Bacillati</taxon>
        <taxon>Actinomycetota</taxon>
        <taxon>Actinomycetes</taxon>
        <taxon>Micrococcales</taxon>
        <taxon>Intrasporangiaceae</taxon>
        <taxon>Phycicoccus</taxon>
    </lineage>
</organism>
<dbReference type="Gene3D" id="3.30.230.10">
    <property type="match status" value="1"/>
</dbReference>
<dbReference type="InterPro" id="IPR000100">
    <property type="entry name" value="RNase_P"/>
</dbReference>
<dbReference type="Proteomes" id="UP001430172">
    <property type="component" value="Unassembled WGS sequence"/>
</dbReference>
<comment type="catalytic activity">
    <reaction evidence="6">
        <text>Endonucleolytic cleavage of RNA, removing 5'-extranucleotides from tRNA precursor.</text>
        <dbReference type="EC" id="3.1.26.5"/>
    </reaction>
</comment>
<keyword evidence="5 6" id="KW-0694">RNA-binding</keyword>
<dbReference type="RefSeq" id="WP_204131709.1">
    <property type="nucleotide sequence ID" value="NZ_JAFDVD010000013.1"/>
</dbReference>